<proteinExistence type="predicted"/>
<evidence type="ECO:0008006" key="4">
    <source>
        <dbReference type="Google" id="ProtNLM"/>
    </source>
</evidence>
<dbReference type="InterPro" id="IPR052327">
    <property type="entry name" value="Activin_resp_transcr_regulator"/>
</dbReference>
<reference evidence="2" key="1">
    <citation type="submission" date="2023-07" db="EMBL/GenBank/DDBJ databases">
        <authorList>
            <person name="Stuckert A."/>
        </authorList>
    </citation>
    <scope>NUCLEOTIDE SEQUENCE</scope>
</reference>
<accession>A0ABN9LJP1</accession>
<gene>
    <name evidence="2" type="ORF">RIMI_LOCUS8108541</name>
</gene>
<evidence type="ECO:0000313" key="3">
    <source>
        <dbReference type="Proteomes" id="UP001176940"/>
    </source>
</evidence>
<sequence length="344" mass="37732">MWGDISLAVEVLKDPGKPQAKGNFWSVDVSRIPLDAMKLQNTVMSRGEAESFVLDLSPYILHDYKYDGSAELQQQMPGSNYSSASSLEEDSHNLHNAGKLHSSFTIDSLLHDLQDVELPDVSKTEKNQEQGDSPTDQLWMPAPHSLQSSSSPRLTTTHSMNSSSSTSLPTMSPISCDQSPDHCREMPRTSPQGAAKRQREDESSSSDSSTDSSPCGPPSKSVFVPSELPTSYTKCVAPNMVAPRSALPFFPFPQYPYYNYGPSPYMTPPYWGLLPQPTTPRPQQPCPTPTLDLDSMLRAVPPNKSVYDVMMSHPGDLVHPVLLSQYRAPQPGAKCPVVAPPVRD</sequence>
<protein>
    <recommendedName>
        <fullName evidence="4">Fork-head domain-containing protein</fullName>
    </recommendedName>
</protein>
<dbReference type="Proteomes" id="UP001176940">
    <property type="component" value="Unassembled WGS sequence"/>
</dbReference>
<comment type="caution">
    <text evidence="2">The sequence shown here is derived from an EMBL/GenBank/DDBJ whole genome shotgun (WGS) entry which is preliminary data.</text>
</comment>
<keyword evidence="3" id="KW-1185">Reference proteome</keyword>
<dbReference type="PANTHER" id="PTHR47316:SF2">
    <property type="entry name" value="FORKHEAD BOX PROTEIN H1"/>
    <property type="match status" value="1"/>
</dbReference>
<dbReference type="PANTHER" id="PTHR47316">
    <property type="entry name" value="FORKHEAD BOX PROTEIN H1"/>
    <property type="match status" value="1"/>
</dbReference>
<organism evidence="2 3">
    <name type="scientific">Ranitomeya imitator</name>
    <name type="common">mimic poison frog</name>
    <dbReference type="NCBI Taxonomy" id="111125"/>
    <lineage>
        <taxon>Eukaryota</taxon>
        <taxon>Metazoa</taxon>
        <taxon>Chordata</taxon>
        <taxon>Craniata</taxon>
        <taxon>Vertebrata</taxon>
        <taxon>Euteleostomi</taxon>
        <taxon>Amphibia</taxon>
        <taxon>Batrachia</taxon>
        <taxon>Anura</taxon>
        <taxon>Neobatrachia</taxon>
        <taxon>Hyloidea</taxon>
        <taxon>Dendrobatidae</taxon>
        <taxon>Dendrobatinae</taxon>
        <taxon>Ranitomeya</taxon>
    </lineage>
</organism>
<dbReference type="EMBL" id="CAUEEQ010015849">
    <property type="protein sequence ID" value="CAJ0939711.1"/>
    <property type="molecule type" value="Genomic_DNA"/>
</dbReference>
<name>A0ABN9LJP1_9NEOB</name>
<evidence type="ECO:0000313" key="2">
    <source>
        <dbReference type="EMBL" id="CAJ0939711.1"/>
    </source>
</evidence>
<feature type="compositionally biased region" description="Low complexity" evidence="1">
    <location>
        <begin position="154"/>
        <end position="175"/>
    </location>
</feature>
<evidence type="ECO:0000256" key="1">
    <source>
        <dbReference type="SAM" id="MobiDB-lite"/>
    </source>
</evidence>
<feature type="region of interest" description="Disordered" evidence="1">
    <location>
        <begin position="121"/>
        <end position="223"/>
    </location>
</feature>